<organism evidence="1 2">
    <name type="scientific">Candidatus Gottesmanbacteria bacterium GW2011_GWB1_44_11c</name>
    <dbReference type="NCBI Taxonomy" id="1618447"/>
    <lineage>
        <taxon>Bacteria</taxon>
        <taxon>Candidatus Gottesmaniibacteriota</taxon>
    </lineage>
</organism>
<sequence length="401" mass="44104">MALPDLSELDREPVTDTELRRIDPADLYQFLTDNWGQIHVEAAPSGQKIQREVHDELKTGDYEVSVGKLLIENHAGTELPAGDFVRWMVEDEGFTLSDTKQELPTRDAIDLLESSEIAEEETRTPVFRLLRPLGVGEGPAMCFEFFGGSQSEPMRIISRIGNKLNVTPEDKELYREQVFRLTSGFGAKGTTKAKELMGVPPSLAKEKLLDDCFASLMTSIGWEKVVNHLGIVQSGALLEMGAAVGTMQALVTAMVLAEQEHRPLVVRVGAPAFGLGNEKTGLNYIMNTQPDMVKTHGLFACADFGAIMSEGGEKDIQPHVTLYGKGNPHYHTVFFLNGGGPLLKMLRQHYVDRDKPINGMFSVVRASRVGGTNDWGALFTLPESLPRIMNLNDIGSDALFS</sequence>
<protein>
    <submittedName>
        <fullName evidence="1">Uncharacterized protein</fullName>
    </submittedName>
</protein>
<gene>
    <name evidence="1" type="ORF">UW22_C0028G0005</name>
</gene>
<accession>A0A0G1GSS4</accession>
<dbReference type="Proteomes" id="UP000034617">
    <property type="component" value="Unassembled WGS sequence"/>
</dbReference>
<evidence type="ECO:0000313" key="1">
    <source>
        <dbReference type="EMBL" id="KKT37313.1"/>
    </source>
</evidence>
<reference evidence="1 2" key="1">
    <citation type="journal article" date="2015" name="Nature">
        <title>rRNA introns, odd ribosomes, and small enigmatic genomes across a large radiation of phyla.</title>
        <authorList>
            <person name="Brown C.T."/>
            <person name="Hug L.A."/>
            <person name="Thomas B.C."/>
            <person name="Sharon I."/>
            <person name="Castelle C.J."/>
            <person name="Singh A."/>
            <person name="Wilkins M.J."/>
            <person name="Williams K.H."/>
            <person name="Banfield J.F."/>
        </authorList>
    </citation>
    <scope>NUCLEOTIDE SEQUENCE [LARGE SCALE GENOMIC DNA]</scope>
</reference>
<dbReference type="AlphaFoldDB" id="A0A0G1GSS4"/>
<proteinExistence type="predicted"/>
<evidence type="ECO:0000313" key="2">
    <source>
        <dbReference type="Proteomes" id="UP000034617"/>
    </source>
</evidence>
<comment type="caution">
    <text evidence="1">The sequence shown here is derived from an EMBL/GenBank/DDBJ whole genome shotgun (WGS) entry which is preliminary data.</text>
</comment>
<name>A0A0G1GSS4_9BACT</name>
<dbReference type="EMBL" id="LCHM01000028">
    <property type="protein sequence ID" value="KKT37313.1"/>
    <property type="molecule type" value="Genomic_DNA"/>
</dbReference>